<dbReference type="PANTHER" id="PTHR20935:SF1">
    <property type="entry name" value="SLL1549 PROTEIN"/>
    <property type="match status" value="1"/>
</dbReference>
<evidence type="ECO:0000313" key="3">
    <source>
        <dbReference type="Proteomes" id="UP000235050"/>
    </source>
</evidence>
<evidence type="ECO:0000313" key="2">
    <source>
        <dbReference type="EMBL" id="PLS30903.1"/>
    </source>
</evidence>
<dbReference type="InterPro" id="IPR051021">
    <property type="entry name" value="Mito_Ser/Thr_phosphatase"/>
</dbReference>
<dbReference type="Proteomes" id="UP000235050">
    <property type="component" value="Unassembled WGS sequence"/>
</dbReference>
<sequence length="195" mass="21384">MKQLSEKGPDMGVNLSKVSKKAGKYQYQLMIMRHANAKGAGPEGDISREISDKGLKQAKKVGKALAVASLIPDQIICSGATRARQTTERMLKYFGDKPKVEMRQSLYAGGMQSILDEMSHVRAKTRRLMIVGHEPTVSVTSQWLANPESDPALLNILNLGLSTASVVIFGSDRPFDQWQVRDGILVAVLTPKDCE</sequence>
<dbReference type="PANTHER" id="PTHR20935">
    <property type="entry name" value="PHOSPHOGLYCERATE MUTASE-RELATED"/>
    <property type="match status" value="1"/>
</dbReference>
<proteinExistence type="predicted"/>
<dbReference type="SMART" id="SM00855">
    <property type="entry name" value="PGAM"/>
    <property type="match status" value="1"/>
</dbReference>
<protein>
    <submittedName>
        <fullName evidence="2">Phosphohistidine phosphatase</fullName>
    </submittedName>
</protein>
<accession>A0A2N5J9L6</accession>
<dbReference type="Gene3D" id="3.40.50.1240">
    <property type="entry name" value="Phosphoglycerate mutase-like"/>
    <property type="match status" value="1"/>
</dbReference>
<keyword evidence="1" id="KW-0378">Hydrolase</keyword>
<dbReference type="InterPro" id="IPR013078">
    <property type="entry name" value="His_Pase_superF_clade-1"/>
</dbReference>
<name>A0A2N5J9L6_9BIFI</name>
<comment type="caution">
    <text evidence="2">The sequence shown here is derived from an EMBL/GenBank/DDBJ whole genome shotgun (WGS) entry which is preliminary data.</text>
</comment>
<dbReference type="AlphaFoldDB" id="A0A2N5J9L6"/>
<reference evidence="2 3" key="1">
    <citation type="submission" date="2017-07" db="EMBL/GenBank/DDBJ databases">
        <title>Bifidobacterium novel species.</title>
        <authorList>
            <person name="Lugli G.A."/>
            <person name="Milani C."/>
            <person name="Duranti S."/>
            <person name="Mangifesta M."/>
        </authorList>
    </citation>
    <scope>NUCLEOTIDE SEQUENCE [LARGE SCALE GENOMIC DNA]</scope>
    <source>
        <strain evidence="3">Uis1B</strain>
    </source>
</reference>
<organism evidence="2 3">
    <name type="scientific">Bifidobacterium margollesii</name>
    <dbReference type="NCBI Taxonomy" id="2020964"/>
    <lineage>
        <taxon>Bacteria</taxon>
        <taxon>Bacillati</taxon>
        <taxon>Actinomycetota</taxon>
        <taxon>Actinomycetes</taxon>
        <taxon>Bifidobacteriales</taxon>
        <taxon>Bifidobacteriaceae</taxon>
        <taxon>Bifidobacterium</taxon>
    </lineage>
</organism>
<dbReference type="SUPFAM" id="SSF53254">
    <property type="entry name" value="Phosphoglycerate mutase-like"/>
    <property type="match status" value="1"/>
</dbReference>
<dbReference type="CDD" id="cd07067">
    <property type="entry name" value="HP_PGM_like"/>
    <property type="match status" value="1"/>
</dbReference>
<dbReference type="Pfam" id="PF00300">
    <property type="entry name" value="His_Phos_1"/>
    <property type="match status" value="1"/>
</dbReference>
<dbReference type="InterPro" id="IPR029033">
    <property type="entry name" value="His_PPase_superfam"/>
</dbReference>
<dbReference type="EMBL" id="NMWU01000021">
    <property type="protein sequence ID" value="PLS30903.1"/>
    <property type="molecule type" value="Genomic_DNA"/>
</dbReference>
<keyword evidence="3" id="KW-1185">Reference proteome</keyword>
<gene>
    <name evidence="2" type="ORF">Uis1B_1192</name>
</gene>
<evidence type="ECO:0000256" key="1">
    <source>
        <dbReference type="ARBA" id="ARBA00022801"/>
    </source>
</evidence>
<dbReference type="GO" id="GO:0016787">
    <property type="term" value="F:hydrolase activity"/>
    <property type="evidence" value="ECO:0007669"/>
    <property type="project" value="UniProtKB-KW"/>
</dbReference>